<evidence type="ECO:0000256" key="4">
    <source>
        <dbReference type="ARBA" id="ARBA00023163"/>
    </source>
</evidence>
<dbReference type="OrthoDB" id="8186989at2759"/>
<dbReference type="InterPro" id="IPR040386">
    <property type="entry name" value="P66"/>
</dbReference>
<keyword evidence="3 6" id="KW-0175">Coiled coil</keyword>
<feature type="coiled-coil region" evidence="6">
    <location>
        <begin position="112"/>
        <end position="151"/>
    </location>
</feature>
<dbReference type="PANTHER" id="PTHR13455">
    <property type="entry name" value="TRANSCRIPTIONAL REPRESSOR P66-RELATED"/>
    <property type="match status" value="1"/>
</dbReference>
<dbReference type="GO" id="GO:0016581">
    <property type="term" value="C:NuRD complex"/>
    <property type="evidence" value="ECO:0007669"/>
    <property type="project" value="TreeGrafter"/>
</dbReference>
<comment type="subcellular location">
    <subcellularLocation>
        <location evidence="1">Nucleus</location>
    </subcellularLocation>
</comment>
<evidence type="ECO:0000313" key="9">
    <source>
        <dbReference type="Proteomes" id="UP000270094"/>
    </source>
</evidence>
<dbReference type="Proteomes" id="UP000270094">
    <property type="component" value="Unassembled WGS sequence"/>
</dbReference>
<evidence type="ECO:0000256" key="5">
    <source>
        <dbReference type="ARBA" id="ARBA00023242"/>
    </source>
</evidence>
<protein>
    <recommendedName>
        <fullName evidence="10">Transcriptional repressor p66 coiled-coil MBD2-interaction domain-containing protein</fullName>
    </recommendedName>
</protein>
<keyword evidence="2" id="KW-0805">Transcription regulation</keyword>
<evidence type="ECO:0000256" key="2">
    <source>
        <dbReference type="ARBA" id="ARBA00023015"/>
    </source>
</evidence>
<name>A0A3P7K1V1_STRVU</name>
<dbReference type="GO" id="GO:0000122">
    <property type="term" value="P:negative regulation of transcription by RNA polymerase II"/>
    <property type="evidence" value="ECO:0007669"/>
    <property type="project" value="InterPro"/>
</dbReference>
<evidence type="ECO:0000256" key="6">
    <source>
        <dbReference type="SAM" id="Coils"/>
    </source>
</evidence>
<reference evidence="8 9" key="1">
    <citation type="submission" date="2018-11" db="EMBL/GenBank/DDBJ databases">
        <authorList>
            <consortium name="Pathogen Informatics"/>
        </authorList>
    </citation>
    <scope>NUCLEOTIDE SEQUENCE [LARGE SCALE GENOMIC DNA]</scope>
</reference>
<organism evidence="8 9">
    <name type="scientific">Strongylus vulgaris</name>
    <name type="common">Blood worm</name>
    <dbReference type="NCBI Taxonomy" id="40348"/>
    <lineage>
        <taxon>Eukaryota</taxon>
        <taxon>Metazoa</taxon>
        <taxon>Ecdysozoa</taxon>
        <taxon>Nematoda</taxon>
        <taxon>Chromadorea</taxon>
        <taxon>Rhabditida</taxon>
        <taxon>Rhabditina</taxon>
        <taxon>Rhabditomorpha</taxon>
        <taxon>Strongyloidea</taxon>
        <taxon>Strongylidae</taxon>
        <taxon>Strongylus</taxon>
    </lineage>
</organism>
<accession>A0A3P7K1V1</accession>
<evidence type="ECO:0000256" key="1">
    <source>
        <dbReference type="ARBA" id="ARBA00004123"/>
    </source>
</evidence>
<keyword evidence="4" id="KW-0804">Transcription</keyword>
<keyword evidence="9" id="KW-1185">Reference proteome</keyword>
<dbReference type="EMBL" id="UYYB01000185">
    <property type="protein sequence ID" value="VDM65135.1"/>
    <property type="molecule type" value="Genomic_DNA"/>
</dbReference>
<gene>
    <name evidence="8" type="ORF">SVUK_LOCUS133</name>
</gene>
<sequence>MVHVPDSNVLKVSSSFRLSLNSVDSFLKLRYSYLLDRIALLNVLGSLGSSRPNPVLGLAGLTPQQQQELLRSAQANPAALQALLMQAAKSGQSPAQALAALFANHASTSSQAASLAQQLKEQRAKEEQLLKEQAATQANNAAQQAKLLAAQTPQQRAATARQAFRMQADKQLMQQISAPKAPPIDLFFIPNGSQPDFCYLVGLDLVVQRVLKDKNVYRTVTEVPYECEECGTDFTPSWKAIGTSATDMHLYCEQCVRSAQKRKIRTDHTNVLKKAYNKINSQEKEFEKQIADGKLEAALAAAAQAHAAAAAAAAAASSGCASTSQAQNLSTKIPNLAATQQRSGTSTPTVRKAATPVPQSSTPLSKVGSSSSSNTPTMKKSNSAPGLNMAAMQQQMAAMQQLVRANPMMAMAASQMAGAAAAAGNPMASMMQQMWNPMMLQAAATQMRLQQQQAQHQANQPNMAMTMLAQAVQHAQSSGLTGQNNNPLAQLAAAAAMNPALMSNPQLLRQIQQMQSRGLIESLRGKK</sequence>
<evidence type="ECO:0008006" key="10">
    <source>
        <dbReference type="Google" id="ProtNLM"/>
    </source>
</evidence>
<dbReference type="AlphaFoldDB" id="A0A3P7K1V1"/>
<evidence type="ECO:0000256" key="7">
    <source>
        <dbReference type="SAM" id="MobiDB-lite"/>
    </source>
</evidence>
<feature type="compositionally biased region" description="Polar residues" evidence="7">
    <location>
        <begin position="335"/>
        <end position="349"/>
    </location>
</feature>
<feature type="region of interest" description="Disordered" evidence="7">
    <location>
        <begin position="335"/>
        <end position="384"/>
    </location>
</feature>
<proteinExistence type="predicted"/>
<keyword evidence="5" id="KW-0539">Nucleus</keyword>
<dbReference type="PANTHER" id="PTHR13455:SF7">
    <property type="entry name" value="SIMJANG, ISOFORM E"/>
    <property type="match status" value="1"/>
</dbReference>
<evidence type="ECO:0000313" key="8">
    <source>
        <dbReference type="EMBL" id="VDM65135.1"/>
    </source>
</evidence>
<feature type="compositionally biased region" description="Polar residues" evidence="7">
    <location>
        <begin position="357"/>
        <end position="384"/>
    </location>
</feature>
<evidence type="ECO:0000256" key="3">
    <source>
        <dbReference type="ARBA" id="ARBA00023054"/>
    </source>
</evidence>